<evidence type="ECO:0000313" key="1">
    <source>
        <dbReference type="EMBL" id="OBZ66961.1"/>
    </source>
</evidence>
<keyword evidence="2" id="KW-1185">Reference proteome</keyword>
<name>A0A1C7LQD6_GRIFR</name>
<sequence>MGRFFLHDVAHFHVIHHFFPKMPFYHGPEATQYLKRLIGNHYRYSEKPVFKALWDNYNDCQFVEDTGDVLFYRNKKGQAVFKPAPQFRVPIRR</sequence>
<dbReference type="OMA" id="LIGNHYR"/>
<proteinExistence type="predicted"/>
<evidence type="ECO:0008006" key="3">
    <source>
        <dbReference type="Google" id="ProtNLM"/>
    </source>
</evidence>
<dbReference type="Proteomes" id="UP000092993">
    <property type="component" value="Unassembled WGS sequence"/>
</dbReference>
<dbReference type="OrthoDB" id="1461976at2759"/>
<dbReference type="PANTHER" id="PTHR32100">
    <property type="entry name" value="OMEGA-6 FATTY ACID DESATURASE, CHLOROPLASTIC"/>
    <property type="match status" value="1"/>
</dbReference>
<evidence type="ECO:0000313" key="2">
    <source>
        <dbReference type="Proteomes" id="UP000092993"/>
    </source>
</evidence>
<dbReference type="AlphaFoldDB" id="A0A1C7LQD6"/>
<reference evidence="1 2" key="1">
    <citation type="submission" date="2016-03" db="EMBL/GenBank/DDBJ databases">
        <title>Whole genome sequencing of Grifola frondosa 9006-11.</title>
        <authorList>
            <person name="Min B."/>
            <person name="Park H."/>
            <person name="Kim J.-G."/>
            <person name="Cho H."/>
            <person name="Oh Y.-L."/>
            <person name="Kong W.-S."/>
            <person name="Choi I.-G."/>
        </authorList>
    </citation>
    <scope>NUCLEOTIDE SEQUENCE [LARGE SCALE GENOMIC DNA]</scope>
    <source>
        <strain evidence="1 2">9006-11</strain>
    </source>
</reference>
<organism evidence="1 2">
    <name type="scientific">Grifola frondosa</name>
    <name type="common">Maitake</name>
    <name type="synonym">Polyporus frondosus</name>
    <dbReference type="NCBI Taxonomy" id="5627"/>
    <lineage>
        <taxon>Eukaryota</taxon>
        <taxon>Fungi</taxon>
        <taxon>Dikarya</taxon>
        <taxon>Basidiomycota</taxon>
        <taxon>Agaricomycotina</taxon>
        <taxon>Agaricomycetes</taxon>
        <taxon>Polyporales</taxon>
        <taxon>Grifolaceae</taxon>
        <taxon>Grifola</taxon>
    </lineage>
</organism>
<accession>A0A1C7LQD6</accession>
<dbReference type="EMBL" id="LUGG01000027">
    <property type="protein sequence ID" value="OBZ66961.1"/>
    <property type="molecule type" value="Genomic_DNA"/>
</dbReference>
<dbReference type="InterPro" id="IPR012171">
    <property type="entry name" value="Fatty_acid_desaturase"/>
</dbReference>
<protein>
    <recommendedName>
        <fullName evidence="3">Fatty acid desaturase domain-containing protein</fullName>
    </recommendedName>
</protein>
<dbReference type="STRING" id="5627.A0A1C7LQD6"/>
<gene>
    <name evidence="1" type="ORF">A0H81_13327</name>
</gene>
<dbReference type="GO" id="GO:0016491">
    <property type="term" value="F:oxidoreductase activity"/>
    <property type="evidence" value="ECO:0007669"/>
    <property type="project" value="InterPro"/>
</dbReference>
<comment type="caution">
    <text evidence="1">The sequence shown here is derived from an EMBL/GenBank/DDBJ whole genome shotgun (WGS) entry which is preliminary data.</text>
</comment>